<evidence type="ECO:0000259" key="1">
    <source>
        <dbReference type="PROSITE" id="PS50943"/>
    </source>
</evidence>
<reference evidence="3" key="1">
    <citation type="journal article" date="2019" name="Int. J. Syst. Evol. Microbiol.">
        <title>The Global Catalogue of Microorganisms (GCM) 10K type strain sequencing project: providing services to taxonomists for standard genome sequencing and annotation.</title>
        <authorList>
            <consortium name="The Broad Institute Genomics Platform"/>
            <consortium name="The Broad Institute Genome Sequencing Center for Infectious Disease"/>
            <person name="Wu L."/>
            <person name="Ma J."/>
        </authorList>
    </citation>
    <scope>NUCLEOTIDE SEQUENCE [LARGE SCALE GENOMIC DNA]</scope>
    <source>
        <strain evidence="3">CCM 8927</strain>
    </source>
</reference>
<dbReference type="RefSeq" id="WP_137611393.1">
    <property type="nucleotide sequence ID" value="NZ_BJDF01000009.1"/>
</dbReference>
<dbReference type="Proteomes" id="UP001596288">
    <property type="component" value="Unassembled WGS sequence"/>
</dbReference>
<name>A0ABW1RND9_9LACO</name>
<dbReference type="InterPro" id="IPR001387">
    <property type="entry name" value="Cro/C1-type_HTH"/>
</dbReference>
<dbReference type="PROSITE" id="PS50943">
    <property type="entry name" value="HTH_CROC1"/>
    <property type="match status" value="1"/>
</dbReference>
<evidence type="ECO:0000313" key="3">
    <source>
        <dbReference type="Proteomes" id="UP001596288"/>
    </source>
</evidence>
<feature type="domain" description="HTH cro/C1-type" evidence="1">
    <location>
        <begin position="80"/>
        <end position="112"/>
    </location>
</feature>
<accession>A0ABW1RND9</accession>
<dbReference type="InterPro" id="IPR010982">
    <property type="entry name" value="Lambda_DNA-bd_dom_sf"/>
</dbReference>
<proteinExistence type="predicted"/>
<dbReference type="EMBL" id="JBHSSF010000012">
    <property type="protein sequence ID" value="MFC6176253.1"/>
    <property type="molecule type" value="Genomic_DNA"/>
</dbReference>
<evidence type="ECO:0000313" key="2">
    <source>
        <dbReference type="EMBL" id="MFC6176253.1"/>
    </source>
</evidence>
<dbReference type="Gene3D" id="1.10.260.40">
    <property type="entry name" value="lambda repressor-like DNA-binding domains"/>
    <property type="match status" value="1"/>
</dbReference>
<organism evidence="2 3">
    <name type="scientific">Companilactobacillus huachuanensis</name>
    <dbReference type="NCBI Taxonomy" id="2559914"/>
    <lineage>
        <taxon>Bacteria</taxon>
        <taxon>Bacillati</taxon>
        <taxon>Bacillota</taxon>
        <taxon>Bacilli</taxon>
        <taxon>Lactobacillales</taxon>
        <taxon>Lactobacillaceae</taxon>
        <taxon>Companilactobacillus</taxon>
    </lineage>
</organism>
<keyword evidence="3" id="KW-1185">Reference proteome</keyword>
<sequence>MNVEKKEFYNPEKEITELYEKKLLVEKIKVKDMDDLVVLHYYWQDSDGELWNNFDDPMENVRNDFSAYRSRVGFMQPWELKKLREDIKMTVREFGDWTGLGYGTISKIENNQKIQTKYQDRIFQLTREKFDATGFISDKEISNH</sequence>
<dbReference type="SUPFAM" id="SSF47413">
    <property type="entry name" value="lambda repressor-like DNA-binding domains"/>
    <property type="match status" value="1"/>
</dbReference>
<gene>
    <name evidence="2" type="ORF">ACFQAV_05345</name>
</gene>
<dbReference type="CDD" id="cd00093">
    <property type="entry name" value="HTH_XRE"/>
    <property type="match status" value="1"/>
</dbReference>
<protein>
    <submittedName>
        <fullName evidence="2">Helix-turn-helix domain-containing protein</fullName>
    </submittedName>
</protein>
<comment type="caution">
    <text evidence="2">The sequence shown here is derived from an EMBL/GenBank/DDBJ whole genome shotgun (WGS) entry which is preliminary data.</text>
</comment>